<gene>
    <name evidence="6" type="ORF">FNU76_05235</name>
</gene>
<dbReference type="KEGG" id="cari:FNU76_05235"/>
<sequence>MKTAIIISTRGYGVFDFTLLKQPNSVRIIGIFAEPDASNLPYEQLPHFHRIHVVPCAVKNPSTLQSALVDFESAYDIIATTLETTALEDLTIHCHDEQNMLLAAKLRSSFGIGGPNYEAILPYRDKCMMKEKLQARDIRVPRFGRFLPDRFRRGAAAYFDVIASEVGLPFILKPVDSVGAEGIHKIGSLRDFKNLPGELGRQYAYEEYIGGTIFSVNIVSRKGHTLFGGVSEHLVNAFDAQAGKVNADINLHEKDPRVPRMLAFAEQALDALGRLEGGAHLELFLTERDELVLLEVAAHFKGMAGLAAMERNYGIALVNLVFEIETGIESLPYQREQTYCFDGVLPKKSGEIDALNTPALESQVKMNWKVAKGERLRQSTSLMANAGTFLVWNKDYDALYRDFKRLGSYEPISYKAEVAQSLL</sequence>
<dbReference type="Gene3D" id="3.40.50.20">
    <property type="match status" value="1"/>
</dbReference>
<evidence type="ECO:0000313" key="6">
    <source>
        <dbReference type="EMBL" id="QDQ25802.1"/>
    </source>
</evidence>
<evidence type="ECO:0000256" key="2">
    <source>
        <dbReference type="ARBA" id="ARBA00022741"/>
    </source>
</evidence>
<dbReference type="RefSeq" id="WP_143856727.1">
    <property type="nucleotide sequence ID" value="NZ_CP041730.1"/>
</dbReference>
<dbReference type="Pfam" id="PF02655">
    <property type="entry name" value="ATP-grasp_3"/>
    <property type="match status" value="1"/>
</dbReference>
<dbReference type="PROSITE" id="PS50975">
    <property type="entry name" value="ATP_GRASP"/>
    <property type="match status" value="1"/>
</dbReference>
<dbReference type="SUPFAM" id="SSF56059">
    <property type="entry name" value="Glutathione synthetase ATP-binding domain-like"/>
    <property type="match status" value="1"/>
</dbReference>
<dbReference type="Proteomes" id="UP000317550">
    <property type="component" value="Chromosome"/>
</dbReference>
<evidence type="ECO:0000259" key="5">
    <source>
        <dbReference type="PROSITE" id="PS50975"/>
    </source>
</evidence>
<dbReference type="GO" id="GO:0016874">
    <property type="term" value="F:ligase activity"/>
    <property type="evidence" value="ECO:0007669"/>
    <property type="project" value="UniProtKB-KW"/>
</dbReference>
<protein>
    <submittedName>
        <fullName evidence="6">ATP-grasp domain-containing protein</fullName>
    </submittedName>
</protein>
<dbReference type="OrthoDB" id="24041at2"/>
<keyword evidence="2 4" id="KW-0547">Nucleotide-binding</keyword>
<evidence type="ECO:0000256" key="1">
    <source>
        <dbReference type="ARBA" id="ARBA00022598"/>
    </source>
</evidence>
<dbReference type="PANTHER" id="PTHR43585:SF2">
    <property type="entry name" value="ATP-GRASP ENZYME FSQD"/>
    <property type="match status" value="1"/>
</dbReference>
<accession>A0A516SCC6</accession>
<proteinExistence type="predicted"/>
<dbReference type="InterPro" id="IPR011761">
    <property type="entry name" value="ATP-grasp"/>
</dbReference>
<keyword evidence="3 4" id="KW-0067">ATP-binding</keyword>
<dbReference type="InterPro" id="IPR003806">
    <property type="entry name" value="ATP-grasp_PylC-type"/>
</dbReference>
<reference evidence="7" key="1">
    <citation type="submission" date="2019-07" db="EMBL/GenBank/DDBJ databases">
        <title>Chitinimonas sp. nov., isolated from Ny-Alesund, arctica soil.</title>
        <authorList>
            <person name="Xu Q."/>
            <person name="Peng F."/>
        </authorList>
    </citation>
    <scope>NUCLEOTIDE SEQUENCE [LARGE SCALE GENOMIC DNA]</scope>
    <source>
        <strain evidence="7">R3-44</strain>
    </source>
</reference>
<evidence type="ECO:0000256" key="4">
    <source>
        <dbReference type="PROSITE-ProRule" id="PRU00409"/>
    </source>
</evidence>
<evidence type="ECO:0000256" key="3">
    <source>
        <dbReference type="ARBA" id="ARBA00022840"/>
    </source>
</evidence>
<feature type="domain" description="ATP-grasp" evidence="5">
    <location>
        <begin position="130"/>
        <end position="326"/>
    </location>
</feature>
<dbReference type="Gene3D" id="3.30.470.20">
    <property type="entry name" value="ATP-grasp fold, B domain"/>
    <property type="match status" value="1"/>
</dbReference>
<organism evidence="6 7">
    <name type="scientific">Chitinimonas arctica</name>
    <dbReference type="NCBI Taxonomy" id="2594795"/>
    <lineage>
        <taxon>Bacteria</taxon>
        <taxon>Pseudomonadati</taxon>
        <taxon>Pseudomonadota</taxon>
        <taxon>Betaproteobacteria</taxon>
        <taxon>Neisseriales</taxon>
        <taxon>Chitinibacteraceae</taxon>
        <taxon>Chitinimonas</taxon>
    </lineage>
</organism>
<keyword evidence="1" id="KW-0436">Ligase</keyword>
<dbReference type="GO" id="GO:0046872">
    <property type="term" value="F:metal ion binding"/>
    <property type="evidence" value="ECO:0007669"/>
    <property type="project" value="InterPro"/>
</dbReference>
<dbReference type="GO" id="GO:0005524">
    <property type="term" value="F:ATP binding"/>
    <property type="evidence" value="ECO:0007669"/>
    <property type="project" value="UniProtKB-UniRule"/>
</dbReference>
<name>A0A516SCC6_9NEIS</name>
<dbReference type="AlphaFoldDB" id="A0A516SCC6"/>
<dbReference type="InterPro" id="IPR052032">
    <property type="entry name" value="ATP-dep_AA_Ligase"/>
</dbReference>
<evidence type="ECO:0000313" key="7">
    <source>
        <dbReference type="Proteomes" id="UP000317550"/>
    </source>
</evidence>
<dbReference type="EMBL" id="CP041730">
    <property type="protein sequence ID" value="QDQ25802.1"/>
    <property type="molecule type" value="Genomic_DNA"/>
</dbReference>
<dbReference type="PANTHER" id="PTHR43585">
    <property type="entry name" value="FUMIPYRROLE BIOSYNTHESIS PROTEIN C"/>
    <property type="match status" value="1"/>
</dbReference>
<keyword evidence="7" id="KW-1185">Reference proteome</keyword>